<organism evidence="1 2">
    <name type="scientific">Romanomermis culicivorax</name>
    <name type="common">Nematode worm</name>
    <dbReference type="NCBI Taxonomy" id="13658"/>
    <lineage>
        <taxon>Eukaryota</taxon>
        <taxon>Metazoa</taxon>
        <taxon>Ecdysozoa</taxon>
        <taxon>Nematoda</taxon>
        <taxon>Enoplea</taxon>
        <taxon>Dorylaimia</taxon>
        <taxon>Mermithida</taxon>
        <taxon>Mermithoidea</taxon>
        <taxon>Mermithidae</taxon>
        <taxon>Romanomermis</taxon>
    </lineage>
</organism>
<sequence>MFTQTFLNAHLYLSFPTERNGLSTAFSLKIHSRSERITAILRKRLTVTSSGTERNENFPFRSVKFRRLHSVPPKKTYKCQIRLSHEVN</sequence>
<evidence type="ECO:0000313" key="2">
    <source>
        <dbReference type="WBParaSite" id="nRc.2.0.1.t24869-RA"/>
    </source>
</evidence>
<evidence type="ECO:0000313" key="1">
    <source>
        <dbReference type="Proteomes" id="UP000887565"/>
    </source>
</evidence>
<reference evidence="2" key="1">
    <citation type="submission" date="2022-11" db="UniProtKB">
        <authorList>
            <consortium name="WormBaseParasite"/>
        </authorList>
    </citation>
    <scope>IDENTIFICATION</scope>
</reference>
<dbReference type="AlphaFoldDB" id="A0A915JFA2"/>
<protein>
    <submittedName>
        <fullName evidence="2">Ribosomal protein L33</fullName>
    </submittedName>
</protein>
<accession>A0A915JFA2</accession>
<keyword evidence="1" id="KW-1185">Reference proteome</keyword>
<dbReference type="WBParaSite" id="nRc.2.0.1.t24869-RA">
    <property type="protein sequence ID" value="nRc.2.0.1.t24869-RA"/>
    <property type="gene ID" value="nRc.2.0.1.g24869"/>
</dbReference>
<dbReference type="Proteomes" id="UP000887565">
    <property type="component" value="Unplaced"/>
</dbReference>
<proteinExistence type="predicted"/>
<name>A0A915JFA2_ROMCU</name>